<dbReference type="CDD" id="cd22268">
    <property type="entry name" value="DPBB_RlpA-like"/>
    <property type="match status" value="1"/>
</dbReference>
<comment type="function">
    <text evidence="3">Lytic transglycosylase with a strong preference for naked glycan strands that lack stem peptides.</text>
</comment>
<dbReference type="Gene3D" id="2.40.40.10">
    <property type="entry name" value="RlpA-like domain"/>
    <property type="match status" value="1"/>
</dbReference>
<dbReference type="PANTHER" id="PTHR34183">
    <property type="entry name" value="ENDOLYTIC PEPTIDOGLYCAN TRANSGLYCOSYLASE RLPA"/>
    <property type="match status" value="1"/>
</dbReference>
<dbReference type="NCBIfam" id="TIGR00413">
    <property type="entry name" value="rlpA"/>
    <property type="match status" value="1"/>
</dbReference>
<protein>
    <recommendedName>
        <fullName evidence="3">Endolytic peptidoglycan transglycosylase RlpA</fullName>
        <ecNumber evidence="3">4.2.2.-</ecNumber>
    </recommendedName>
</protein>
<dbReference type="Proteomes" id="UP000541109">
    <property type="component" value="Unassembled WGS sequence"/>
</dbReference>
<keyword evidence="1 3" id="KW-0456">Lyase</keyword>
<dbReference type="InterPro" id="IPR034718">
    <property type="entry name" value="RlpA"/>
</dbReference>
<dbReference type="Pfam" id="PF03330">
    <property type="entry name" value="DPBB_1"/>
    <property type="match status" value="1"/>
</dbReference>
<dbReference type="AlphaFoldDB" id="A0A839AAS3"/>
<organism evidence="6 7">
    <name type="scientific">Stappia albiluteola</name>
    <dbReference type="NCBI Taxonomy" id="2758565"/>
    <lineage>
        <taxon>Bacteria</taxon>
        <taxon>Pseudomonadati</taxon>
        <taxon>Pseudomonadota</taxon>
        <taxon>Alphaproteobacteria</taxon>
        <taxon>Hyphomicrobiales</taxon>
        <taxon>Stappiaceae</taxon>
        <taxon>Stappia</taxon>
    </lineage>
</organism>
<dbReference type="InterPro" id="IPR036908">
    <property type="entry name" value="RlpA-like_sf"/>
</dbReference>
<reference evidence="6 7" key="1">
    <citation type="submission" date="2020-07" db="EMBL/GenBank/DDBJ databases">
        <title>Stappia sp., F7233, whole genome shotgun sequencing project.</title>
        <authorList>
            <person name="Jiang S."/>
            <person name="Liu Z.W."/>
            <person name="Du Z.J."/>
        </authorList>
    </citation>
    <scope>NUCLEOTIDE SEQUENCE [LARGE SCALE GENOMIC DNA]</scope>
    <source>
        <strain evidence="6 7">F7233</strain>
    </source>
</reference>
<evidence type="ECO:0000313" key="7">
    <source>
        <dbReference type="Proteomes" id="UP000541109"/>
    </source>
</evidence>
<comment type="similarity">
    <text evidence="3 4">Belongs to the RlpA family.</text>
</comment>
<keyword evidence="2 3" id="KW-0961">Cell wall biogenesis/degradation</keyword>
<dbReference type="SUPFAM" id="SSF50685">
    <property type="entry name" value="Barwin-like endoglucanases"/>
    <property type="match status" value="1"/>
</dbReference>
<dbReference type="InterPro" id="IPR012997">
    <property type="entry name" value="RplA"/>
</dbReference>
<evidence type="ECO:0000313" key="6">
    <source>
        <dbReference type="EMBL" id="MBA5776760.1"/>
    </source>
</evidence>
<dbReference type="EMBL" id="JACFXV010000043">
    <property type="protein sequence ID" value="MBA5776760.1"/>
    <property type="molecule type" value="Genomic_DNA"/>
</dbReference>
<dbReference type="GO" id="GO:0071555">
    <property type="term" value="P:cell wall organization"/>
    <property type="evidence" value="ECO:0007669"/>
    <property type="project" value="UniProtKB-KW"/>
</dbReference>
<dbReference type="PANTHER" id="PTHR34183:SF1">
    <property type="entry name" value="ENDOLYTIC PEPTIDOGLYCAN TRANSGLYCOSYLASE RLPA"/>
    <property type="match status" value="1"/>
</dbReference>
<evidence type="ECO:0000256" key="2">
    <source>
        <dbReference type="ARBA" id="ARBA00023316"/>
    </source>
</evidence>
<dbReference type="InterPro" id="IPR009009">
    <property type="entry name" value="RlpA-like_DPBB"/>
</dbReference>
<dbReference type="RefSeq" id="WP_182163435.1">
    <property type="nucleotide sequence ID" value="NZ_JACFXV010000043.1"/>
</dbReference>
<evidence type="ECO:0000259" key="5">
    <source>
        <dbReference type="Pfam" id="PF03330"/>
    </source>
</evidence>
<dbReference type="HAMAP" id="MF_02071">
    <property type="entry name" value="RlpA"/>
    <property type="match status" value="1"/>
</dbReference>
<dbReference type="GO" id="GO:0008932">
    <property type="term" value="F:lytic endotransglycosylase activity"/>
    <property type="evidence" value="ECO:0007669"/>
    <property type="project" value="UniProtKB-UniRule"/>
</dbReference>
<keyword evidence="7" id="KW-1185">Reference proteome</keyword>
<name>A0A839AAS3_9HYPH</name>
<dbReference type="EC" id="4.2.2.-" evidence="3"/>
<feature type="domain" description="RlpA-like protein double-psi beta-barrel" evidence="5">
    <location>
        <begin position="103"/>
        <end position="191"/>
    </location>
</feature>
<evidence type="ECO:0000256" key="1">
    <source>
        <dbReference type="ARBA" id="ARBA00023239"/>
    </source>
</evidence>
<evidence type="ECO:0000256" key="3">
    <source>
        <dbReference type="HAMAP-Rule" id="MF_02071"/>
    </source>
</evidence>
<dbReference type="GO" id="GO:0000270">
    <property type="term" value="P:peptidoglycan metabolic process"/>
    <property type="evidence" value="ECO:0007669"/>
    <property type="project" value="UniProtKB-UniRule"/>
</dbReference>
<comment type="caution">
    <text evidence="6">The sequence shown here is derived from an EMBL/GenBank/DDBJ whole genome shotgun (WGS) entry which is preliminary data.</text>
</comment>
<dbReference type="GO" id="GO:0009279">
    <property type="term" value="C:cell outer membrane"/>
    <property type="evidence" value="ECO:0007669"/>
    <property type="project" value="TreeGrafter"/>
</dbReference>
<accession>A0A839AAS3</accession>
<evidence type="ECO:0000256" key="4">
    <source>
        <dbReference type="RuleBase" id="RU003495"/>
    </source>
</evidence>
<gene>
    <name evidence="3" type="primary">rlpA</name>
    <name evidence="6" type="ORF">H2509_06420</name>
</gene>
<sequence>MVSKKQAPAIRIQRDQTLGSPIAKTAVVLATTTLCLAIAGCSSSPSGKKVKFSSAKYGVPASPRVVADGQPVPKGGGRAVVGKPYKVAGKTYRPKLDTDYEKVGLSSWYGPTFHGRLTANGEVFDKTSITAAHTTMPLPSYARVTNLENGRSLIVRVNDRGPFHGNREIDVSERAAGLLDFKRKGVAKVKVEYVGPARLDGRDEAYLLASYVGPGATTPGGTLPGTLLAQATPPVTFGNAAPVPQARPYLDATLVASAELPQQLELAAFDPAIAFEASASTIQIASANAFVPPLPEAQDGDAAAYAPGLPTDLRSFVAPAAFTPGVGPAREEPILGVLPASAPVPGFRRGAAVSSYAANVRVSLAYEALQLVGGGLPLKKLASNSTD</sequence>
<proteinExistence type="inferred from homology"/>